<evidence type="ECO:0000256" key="1">
    <source>
        <dbReference type="SAM" id="Phobius"/>
    </source>
</evidence>
<comment type="caution">
    <text evidence="2">The sequence shown here is derived from an EMBL/GenBank/DDBJ whole genome shotgun (WGS) entry which is preliminary data.</text>
</comment>
<keyword evidence="1" id="KW-0812">Transmembrane</keyword>
<dbReference type="Pfam" id="PF13346">
    <property type="entry name" value="ABC2_membrane_5"/>
    <property type="match status" value="1"/>
</dbReference>
<evidence type="ECO:0000313" key="2">
    <source>
        <dbReference type="EMBL" id="MBC3796120.1"/>
    </source>
</evidence>
<feature type="transmembrane region" description="Helical" evidence="1">
    <location>
        <begin position="100"/>
        <end position="123"/>
    </location>
</feature>
<dbReference type="EMBL" id="WJBB01000003">
    <property type="protein sequence ID" value="MBC3796120.1"/>
    <property type="molecule type" value="Genomic_DNA"/>
</dbReference>
<reference evidence="2 3" key="1">
    <citation type="journal article" date="2020" name="mSystems">
        <title>Defining Genomic and Predicted Metabolic Features of the Acetobacterium Genus.</title>
        <authorList>
            <person name="Ross D.E."/>
            <person name="Marshall C.W."/>
            <person name="Gulliver D."/>
            <person name="May H.D."/>
            <person name="Norman R.S."/>
        </authorList>
    </citation>
    <scope>NUCLEOTIDE SEQUENCE [LARGE SCALE GENOMIC DNA]</scope>
    <source>
        <strain evidence="2 3">DSM 9173</strain>
    </source>
</reference>
<keyword evidence="1" id="KW-0472">Membrane</keyword>
<gene>
    <name evidence="2" type="ORF">GH807_03535</name>
</gene>
<keyword evidence="3" id="KW-1185">Reference proteome</keyword>
<feature type="transmembrane region" description="Helical" evidence="1">
    <location>
        <begin position="35"/>
        <end position="53"/>
    </location>
</feature>
<sequence>MRKTSSAPQPIWNPSWFILKGEHKMKNLLYKEFKLALHPTCYIFLLMAFMLLIPNYPYYVAFFYQTLGIFFIFVGGQANNDVYFTTLLPVPKRATVKARFGVIIIMELAQIAVSIPFAILRNILNPLENQAGMEANIALFGLVFIMYAIFNMVFLPMVYKTAFKIGLPYVFACSAMAIFVGVAELLIQLIPALKTTLDTLNLRYLPQQLAVLSFGILVFLLVTTLAYLKSVTRFEKIDL</sequence>
<feature type="transmembrane region" description="Helical" evidence="1">
    <location>
        <begin position="59"/>
        <end position="79"/>
    </location>
</feature>
<evidence type="ECO:0000313" key="3">
    <source>
        <dbReference type="Proteomes" id="UP000653358"/>
    </source>
</evidence>
<name>A0ABR6WIX7_9FIRM</name>
<feature type="transmembrane region" description="Helical" evidence="1">
    <location>
        <begin position="135"/>
        <end position="155"/>
    </location>
</feature>
<evidence type="ECO:0008006" key="4">
    <source>
        <dbReference type="Google" id="ProtNLM"/>
    </source>
</evidence>
<accession>A0ABR6WIX7</accession>
<organism evidence="2 3">
    <name type="scientific">Acetobacterium tundrae</name>
    <dbReference type="NCBI Taxonomy" id="132932"/>
    <lineage>
        <taxon>Bacteria</taxon>
        <taxon>Bacillati</taxon>
        <taxon>Bacillota</taxon>
        <taxon>Clostridia</taxon>
        <taxon>Eubacteriales</taxon>
        <taxon>Eubacteriaceae</taxon>
        <taxon>Acetobacterium</taxon>
    </lineage>
</organism>
<proteinExistence type="predicted"/>
<feature type="transmembrane region" description="Helical" evidence="1">
    <location>
        <begin position="167"/>
        <end position="190"/>
    </location>
</feature>
<dbReference type="Proteomes" id="UP000653358">
    <property type="component" value="Unassembled WGS sequence"/>
</dbReference>
<protein>
    <recommendedName>
        <fullName evidence="4">ABC-2 transporter permease</fullName>
    </recommendedName>
</protein>
<feature type="transmembrane region" description="Helical" evidence="1">
    <location>
        <begin position="210"/>
        <end position="228"/>
    </location>
</feature>
<dbReference type="InterPro" id="IPR025699">
    <property type="entry name" value="ABC2_memb-like"/>
</dbReference>
<keyword evidence="1" id="KW-1133">Transmembrane helix</keyword>